<dbReference type="GO" id="GO:0005975">
    <property type="term" value="P:carbohydrate metabolic process"/>
    <property type="evidence" value="ECO:0007669"/>
    <property type="project" value="InterPro"/>
</dbReference>
<feature type="signal peptide" evidence="1">
    <location>
        <begin position="1"/>
        <end position="31"/>
    </location>
</feature>
<evidence type="ECO:0000256" key="1">
    <source>
        <dbReference type="SAM" id="SignalP"/>
    </source>
</evidence>
<dbReference type="InterPro" id="IPR008930">
    <property type="entry name" value="Terpenoid_cyclase/PrenylTrfase"/>
</dbReference>
<dbReference type="SUPFAM" id="SSF48239">
    <property type="entry name" value="Terpenoid cyclases/Protein prenyltransferases"/>
    <property type="match status" value="1"/>
</dbReference>
<sequence>MASRAITRRGMLVGGAGLVGAGLLTTAPAAAAPAAPAASIVHHPALRAGYRFLNAAMDVHYPAYGMLRLPQSYADQVGLYGTAYTYDAALAALAYLAEGSPASVERARVIGESLRFAQEHDPGYRDGRLRQSYTVGPYERNGVVQPNGFVQPDGMVNAGNVFDHSASLTGDQAWAGLALVALARRGLHPAFLTAATKLGNWVAATCGTNQALGGYRAGINRAGTTLTRTDTAQNAVLAAFFGQLATLTGDEIWVERRTKAAAFVHRMWQEDGGFYACGSDDGIVVARFPVTTTAQVTTVLALHDSARPAQETALDYVVNELTVTDTAERDHSALPVGVTVTGVTFSDRSRLVDPDVPIEPGLHRPDPDAVWLEGTAQLAAALLVRARVGDLEAAHARLNTLAEVQSRLGTRETAGSKPLPDGEGLIAASSALHSGVGDTGYYPYRHVGTTAWYLLAATGTNPFTLGSDRR</sequence>
<dbReference type="SUPFAM" id="SSF48208">
    <property type="entry name" value="Six-hairpin glycosidases"/>
    <property type="match status" value="1"/>
</dbReference>
<dbReference type="Proteomes" id="UP000184440">
    <property type="component" value="Unassembled WGS sequence"/>
</dbReference>
<dbReference type="STRING" id="134849.SAMN05443668_101525"/>
<keyword evidence="1" id="KW-0732">Signal</keyword>
<dbReference type="EMBL" id="FRCS01000001">
    <property type="protein sequence ID" value="SHM41346.1"/>
    <property type="molecule type" value="Genomic_DNA"/>
</dbReference>
<gene>
    <name evidence="2" type="ORF">SAMN05443668_101525</name>
</gene>
<organism evidence="2 3">
    <name type="scientific">Cryptosporangium aurantiacum</name>
    <dbReference type="NCBI Taxonomy" id="134849"/>
    <lineage>
        <taxon>Bacteria</taxon>
        <taxon>Bacillati</taxon>
        <taxon>Actinomycetota</taxon>
        <taxon>Actinomycetes</taxon>
        <taxon>Cryptosporangiales</taxon>
        <taxon>Cryptosporangiaceae</taxon>
        <taxon>Cryptosporangium</taxon>
    </lineage>
</organism>
<name>A0A1M7IKL3_9ACTN</name>
<dbReference type="OrthoDB" id="1171174at2"/>
<evidence type="ECO:0008006" key="4">
    <source>
        <dbReference type="Google" id="ProtNLM"/>
    </source>
</evidence>
<dbReference type="PROSITE" id="PS51318">
    <property type="entry name" value="TAT"/>
    <property type="match status" value="1"/>
</dbReference>
<protein>
    <recommendedName>
        <fullName evidence="4">Tat pathway signal sequence domain protein</fullName>
    </recommendedName>
</protein>
<accession>A0A1M7IKL3</accession>
<feature type="chain" id="PRO_5012884333" description="Tat pathway signal sequence domain protein" evidence="1">
    <location>
        <begin position="32"/>
        <end position="470"/>
    </location>
</feature>
<dbReference type="InterPro" id="IPR008928">
    <property type="entry name" value="6-hairpin_glycosidase_sf"/>
</dbReference>
<reference evidence="2 3" key="1">
    <citation type="submission" date="2016-11" db="EMBL/GenBank/DDBJ databases">
        <authorList>
            <person name="Jaros S."/>
            <person name="Januszkiewicz K."/>
            <person name="Wedrychowicz H."/>
        </authorList>
    </citation>
    <scope>NUCLEOTIDE SEQUENCE [LARGE SCALE GENOMIC DNA]</scope>
    <source>
        <strain evidence="2 3">DSM 46144</strain>
    </source>
</reference>
<dbReference type="InterPro" id="IPR006311">
    <property type="entry name" value="TAT_signal"/>
</dbReference>
<evidence type="ECO:0000313" key="3">
    <source>
        <dbReference type="Proteomes" id="UP000184440"/>
    </source>
</evidence>
<dbReference type="AlphaFoldDB" id="A0A1M7IKL3"/>
<proteinExistence type="predicted"/>
<keyword evidence="3" id="KW-1185">Reference proteome</keyword>
<dbReference type="RefSeq" id="WP_143174995.1">
    <property type="nucleotide sequence ID" value="NZ_FRCS01000001.1"/>
</dbReference>
<evidence type="ECO:0000313" key="2">
    <source>
        <dbReference type="EMBL" id="SHM41346.1"/>
    </source>
</evidence>